<feature type="transmembrane region" description="Helical" evidence="11">
    <location>
        <begin position="341"/>
        <end position="359"/>
    </location>
</feature>
<dbReference type="Proteomes" id="UP001165143">
    <property type="component" value="Unassembled WGS sequence"/>
</dbReference>
<dbReference type="InterPro" id="IPR007315">
    <property type="entry name" value="PIG-V/Gpi18"/>
</dbReference>
<dbReference type="OrthoDB" id="151635at2"/>
<evidence type="ECO:0000256" key="1">
    <source>
        <dbReference type="ARBA" id="ARBA00004477"/>
    </source>
</evidence>
<feature type="transmembrane region" description="Helical" evidence="11">
    <location>
        <begin position="390"/>
        <end position="411"/>
    </location>
</feature>
<evidence type="ECO:0000256" key="6">
    <source>
        <dbReference type="ARBA" id="ARBA00022692"/>
    </source>
</evidence>
<gene>
    <name evidence="12" type="ORF">Kpho01_21830</name>
</gene>
<evidence type="ECO:0000256" key="7">
    <source>
        <dbReference type="ARBA" id="ARBA00022824"/>
    </source>
</evidence>
<organism evidence="12 13">
    <name type="scientific">Kitasatospora phosalacinea</name>
    <dbReference type="NCBI Taxonomy" id="2065"/>
    <lineage>
        <taxon>Bacteria</taxon>
        <taxon>Bacillati</taxon>
        <taxon>Actinomycetota</taxon>
        <taxon>Actinomycetes</taxon>
        <taxon>Kitasatosporales</taxon>
        <taxon>Streptomycetaceae</taxon>
        <taxon>Kitasatospora</taxon>
    </lineage>
</organism>
<sequence>MTAEADRLDQPDRPTPPGGPARPYPARTPQRLLRSERLRWTALALGGYAAVRLIGLAAVVVWGHRLDPGQSALHRLATLWDAQWYQHIVVHGYTDQLDVGGYANGVPYSTLAFFPLYPWLIAAVDAVLPLGVAGSALAVAWAGSLAAAWGISEFGSRLYSRRTGLLLVLLWGSLPGAVVESMAYSEPLFTAFAAWALLALLLRRWLTAGLLSTLACLTRPTGIAVAAAVGVAALLALVSAVRRRDAAGWVRPVAAAAVAPLGFVGYLAWVGHRRGRWDAYFEVQRAWDSHFDFGRSTLASYSRLLFSAQPVWLTEAVTAIVLIGYVVLFAVGVLQRQPPWLLTYSAVLLLVALGDAAYFNSRVRFLLPAFSLLLPAALGLARLRSRAATMLVVVSAAACSAVYGGYLTWVYPDAP</sequence>
<evidence type="ECO:0000256" key="2">
    <source>
        <dbReference type="ARBA" id="ARBA00004687"/>
    </source>
</evidence>
<feature type="transmembrane region" description="Helical" evidence="11">
    <location>
        <begin position="311"/>
        <end position="334"/>
    </location>
</feature>
<dbReference type="EMBL" id="BSRX01000010">
    <property type="protein sequence ID" value="GLW54172.1"/>
    <property type="molecule type" value="Genomic_DNA"/>
</dbReference>
<dbReference type="RefSeq" id="WP_033256095.1">
    <property type="nucleotide sequence ID" value="NZ_BSRX01000010.1"/>
</dbReference>
<evidence type="ECO:0000313" key="12">
    <source>
        <dbReference type="EMBL" id="GLW54172.1"/>
    </source>
</evidence>
<dbReference type="GO" id="GO:0016020">
    <property type="term" value="C:membrane"/>
    <property type="evidence" value="ECO:0007669"/>
    <property type="project" value="GOC"/>
</dbReference>
<dbReference type="GO" id="GO:0004376">
    <property type="term" value="F:GPI mannosyltransferase activity"/>
    <property type="evidence" value="ECO:0007669"/>
    <property type="project" value="InterPro"/>
</dbReference>
<keyword evidence="8 11" id="KW-1133">Transmembrane helix</keyword>
<dbReference type="PANTHER" id="PTHR12468">
    <property type="entry name" value="GPI MANNOSYLTRANSFERASE 2"/>
    <property type="match status" value="1"/>
</dbReference>
<keyword evidence="5" id="KW-0808">Transferase</keyword>
<name>A0A9W6PFX6_9ACTN</name>
<keyword evidence="9 11" id="KW-0472">Membrane</keyword>
<feature type="compositionally biased region" description="Pro residues" evidence="10">
    <location>
        <begin position="13"/>
        <end position="23"/>
    </location>
</feature>
<feature type="transmembrane region" description="Helical" evidence="11">
    <location>
        <begin position="126"/>
        <end position="151"/>
    </location>
</feature>
<evidence type="ECO:0000256" key="8">
    <source>
        <dbReference type="ARBA" id="ARBA00022989"/>
    </source>
</evidence>
<feature type="transmembrane region" description="Helical" evidence="11">
    <location>
        <begin position="205"/>
        <end position="237"/>
    </location>
</feature>
<reference evidence="12" key="1">
    <citation type="submission" date="2023-02" db="EMBL/GenBank/DDBJ databases">
        <title>Kitasatospora phosalacinea NBRC 14362.</title>
        <authorList>
            <person name="Ichikawa N."/>
            <person name="Sato H."/>
            <person name="Tonouchi N."/>
        </authorList>
    </citation>
    <scope>NUCLEOTIDE SEQUENCE</scope>
    <source>
        <strain evidence="12">NBRC 14362</strain>
    </source>
</reference>
<comment type="subcellular location">
    <subcellularLocation>
        <location evidence="1">Endoplasmic reticulum membrane</location>
        <topology evidence="1">Multi-pass membrane protein</topology>
    </subcellularLocation>
</comment>
<keyword evidence="7" id="KW-0256">Endoplasmic reticulum</keyword>
<dbReference type="GO" id="GO:0006506">
    <property type="term" value="P:GPI anchor biosynthetic process"/>
    <property type="evidence" value="ECO:0007669"/>
    <property type="project" value="UniProtKB-KW"/>
</dbReference>
<protein>
    <submittedName>
        <fullName evidence="12">Membrane protein</fullName>
    </submittedName>
</protein>
<evidence type="ECO:0000256" key="3">
    <source>
        <dbReference type="ARBA" id="ARBA00022502"/>
    </source>
</evidence>
<comment type="pathway">
    <text evidence="2">Glycolipid biosynthesis; glycosylphosphatidylinositol-anchor biosynthesis.</text>
</comment>
<dbReference type="AlphaFoldDB" id="A0A9W6PFX6"/>
<feature type="transmembrane region" description="Helical" evidence="11">
    <location>
        <begin position="249"/>
        <end position="269"/>
    </location>
</feature>
<comment type="caution">
    <text evidence="12">The sequence shown here is derived from an EMBL/GenBank/DDBJ whole genome shotgun (WGS) entry which is preliminary data.</text>
</comment>
<evidence type="ECO:0000256" key="9">
    <source>
        <dbReference type="ARBA" id="ARBA00023136"/>
    </source>
</evidence>
<feature type="transmembrane region" description="Helical" evidence="11">
    <location>
        <begin position="365"/>
        <end position="383"/>
    </location>
</feature>
<dbReference type="GO" id="GO:0000009">
    <property type="term" value="F:alpha-1,6-mannosyltransferase activity"/>
    <property type="evidence" value="ECO:0007669"/>
    <property type="project" value="InterPro"/>
</dbReference>
<proteinExistence type="predicted"/>
<feature type="transmembrane region" description="Helical" evidence="11">
    <location>
        <begin position="40"/>
        <end position="63"/>
    </location>
</feature>
<evidence type="ECO:0000256" key="11">
    <source>
        <dbReference type="SAM" id="Phobius"/>
    </source>
</evidence>
<evidence type="ECO:0000313" key="13">
    <source>
        <dbReference type="Proteomes" id="UP001165143"/>
    </source>
</evidence>
<evidence type="ECO:0000256" key="4">
    <source>
        <dbReference type="ARBA" id="ARBA00022676"/>
    </source>
</evidence>
<keyword evidence="6 11" id="KW-0812">Transmembrane</keyword>
<feature type="transmembrane region" description="Helical" evidence="11">
    <location>
        <begin position="163"/>
        <end position="185"/>
    </location>
</feature>
<keyword evidence="4" id="KW-0328">Glycosyltransferase</keyword>
<evidence type="ECO:0000256" key="10">
    <source>
        <dbReference type="SAM" id="MobiDB-lite"/>
    </source>
</evidence>
<feature type="region of interest" description="Disordered" evidence="10">
    <location>
        <begin position="1"/>
        <end position="27"/>
    </location>
</feature>
<dbReference type="PANTHER" id="PTHR12468:SF2">
    <property type="entry name" value="GPI MANNOSYLTRANSFERASE 2"/>
    <property type="match status" value="1"/>
</dbReference>
<evidence type="ECO:0000256" key="5">
    <source>
        <dbReference type="ARBA" id="ARBA00022679"/>
    </source>
</evidence>
<accession>A0A9W6PFX6</accession>
<keyword evidence="3" id="KW-0337">GPI-anchor biosynthesis</keyword>
<feature type="compositionally biased region" description="Basic and acidic residues" evidence="10">
    <location>
        <begin position="1"/>
        <end position="12"/>
    </location>
</feature>